<comment type="caution">
    <text evidence="1">The sequence shown here is derived from an EMBL/GenBank/DDBJ whole genome shotgun (WGS) entry which is preliminary data.</text>
</comment>
<sequence>MNDQAAGSVVIELKSGPVGGTNLVVEGNQCPHLPHLSIGDGGYILILLDFLLPLKSLEALEMTFFTLEKEMRGKEEGREESMGVRVVIAVKDKVRKREWRTCRIYRRE</sequence>
<dbReference type="EMBL" id="NQVE01000058">
    <property type="protein sequence ID" value="RAL50600.1"/>
    <property type="molecule type" value="Genomic_DNA"/>
</dbReference>
<proteinExistence type="predicted"/>
<name>A0A328DZF2_9ASTE</name>
<evidence type="ECO:0000313" key="2">
    <source>
        <dbReference type="Proteomes" id="UP000249390"/>
    </source>
</evidence>
<dbReference type="AlphaFoldDB" id="A0A328DZF2"/>
<accession>A0A328DZF2</accession>
<evidence type="ECO:0000313" key="1">
    <source>
        <dbReference type="EMBL" id="RAL50600.1"/>
    </source>
</evidence>
<organism evidence="1 2">
    <name type="scientific">Cuscuta australis</name>
    <dbReference type="NCBI Taxonomy" id="267555"/>
    <lineage>
        <taxon>Eukaryota</taxon>
        <taxon>Viridiplantae</taxon>
        <taxon>Streptophyta</taxon>
        <taxon>Embryophyta</taxon>
        <taxon>Tracheophyta</taxon>
        <taxon>Spermatophyta</taxon>
        <taxon>Magnoliopsida</taxon>
        <taxon>eudicotyledons</taxon>
        <taxon>Gunneridae</taxon>
        <taxon>Pentapetalae</taxon>
        <taxon>asterids</taxon>
        <taxon>lamiids</taxon>
        <taxon>Solanales</taxon>
        <taxon>Convolvulaceae</taxon>
        <taxon>Cuscuteae</taxon>
        <taxon>Cuscuta</taxon>
        <taxon>Cuscuta subgen. Grammica</taxon>
        <taxon>Cuscuta sect. Cleistogrammica</taxon>
    </lineage>
</organism>
<keyword evidence="2" id="KW-1185">Reference proteome</keyword>
<reference evidence="1 2" key="1">
    <citation type="submission" date="2018-06" db="EMBL/GenBank/DDBJ databases">
        <title>The Genome of Cuscuta australis (Dodder) Provides Insight into the Evolution of Plant Parasitism.</title>
        <authorList>
            <person name="Liu H."/>
        </authorList>
    </citation>
    <scope>NUCLEOTIDE SEQUENCE [LARGE SCALE GENOMIC DNA]</scope>
    <source>
        <strain evidence="2">cv. Yunnan</strain>
        <tissue evidence="1">Vines</tissue>
    </source>
</reference>
<gene>
    <name evidence="1" type="ORF">DM860_014542</name>
</gene>
<dbReference type="Proteomes" id="UP000249390">
    <property type="component" value="Unassembled WGS sequence"/>
</dbReference>
<protein>
    <submittedName>
        <fullName evidence="1">Uncharacterized protein</fullName>
    </submittedName>
</protein>